<organism evidence="8 9">
    <name type="scientific">Candida oxycetoniae</name>
    <dbReference type="NCBI Taxonomy" id="497107"/>
    <lineage>
        <taxon>Eukaryota</taxon>
        <taxon>Fungi</taxon>
        <taxon>Dikarya</taxon>
        <taxon>Ascomycota</taxon>
        <taxon>Saccharomycotina</taxon>
        <taxon>Pichiomycetes</taxon>
        <taxon>Debaryomycetaceae</taxon>
        <taxon>Candida/Lodderomyces clade</taxon>
        <taxon>Candida</taxon>
    </lineage>
</organism>
<evidence type="ECO:0000256" key="1">
    <source>
        <dbReference type="ARBA" id="ARBA00004123"/>
    </source>
</evidence>
<evidence type="ECO:0000259" key="7">
    <source>
        <dbReference type="Pfam" id="PF03962"/>
    </source>
</evidence>
<protein>
    <recommendedName>
        <fullName evidence="5">Meiotic nuclear division protein 1</fullName>
    </recommendedName>
</protein>
<dbReference type="EMBL" id="JAHUZD010000026">
    <property type="protein sequence ID" value="KAI3405932.2"/>
    <property type="molecule type" value="Genomic_DNA"/>
</dbReference>
<gene>
    <name evidence="8" type="ORF">KGF56_001151</name>
</gene>
<keyword evidence="4 5" id="KW-0539">Nucleus</keyword>
<comment type="function">
    <text evidence="5">Required for proper homologous chromosome pairing and efficient cross-over and intragenic recombination during meiosis.</text>
</comment>
<dbReference type="AlphaFoldDB" id="A0AAI9WZ25"/>
<evidence type="ECO:0000256" key="2">
    <source>
        <dbReference type="ARBA" id="ARBA00005981"/>
    </source>
</evidence>
<evidence type="ECO:0000256" key="3">
    <source>
        <dbReference type="ARBA" id="ARBA00023054"/>
    </source>
</evidence>
<sequence>MAPKKGQSQEEKIAALYKWFQSSHEFYTLKEIEQKGSKACKISSMQIKEFVASLVNDGLVQQEKCGTTNLYWSFKYSEHKSKQDKIDRLKKEVALKEETKRNLQDQVAKLMADTSVATFPEREAELERLHKLKLQMTCLQEKLKIFKDVNKIESIKQSIEFLNESTEGILYYLMKKTGIDQRQIRKEFDIPLDLEDPPTLSTLSTLSSRAR</sequence>
<comment type="similarity">
    <text evidence="2 5">Belongs to the MND1 family.</text>
</comment>
<dbReference type="InterPro" id="IPR040453">
    <property type="entry name" value="Mnd1_HTH"/>
</dbReference>
<dbReference type="RefSeq" id="XP_049181677.1">
    <property type="nucleotide sequence ID" value="XM_049322244.1"/>
</dbReference>
<evidence type="ECO:0000256" key="5">
    <source>
        <dbReference type="PIRNR" id="PIRNR026991"/>
    </source>
</evidence>
<dbReference type="GO" id="GO:0003690">
    <property type="term" value="F:double-stranded DNA binding"/>
    <property type="evidence" value="ECO:0007669"/>
    <property type="project" value="InterPro"/>
</dbReference>
<dbReference type="GO" id="GO:0007131">
    <property type="term" value="P:reciprocal meiotic recombination"/>
    <property type="evidence" value="ECO:0007669"/>
    <property type="project" value="InterPro"/>
</dbReference>
<dbReference type="InterPro" id="IPR005647">
    <property type="entry name" value="Mnd1"/>
</dbReference>
<comment type="subcellular location">
    <subcellularLocation>
        <location evidence="1 5">Nucleus</location>
    </subcellularLocation>
</comment>
<keyword evidence="9" id="KW-1185">Reference proteome</keyword>
<dbReference type="GeneID" id="73378768"/>
<evidence type="ECO:0000256" key="4">
    <source>
        <dbReference type="ARBA" id="ARBA00023242"/>
    </source>
</evidence>
<name>A0AAI9WZ25_9ASCO</name>
<keyword evidence="3 6" id="KW-0175">Coiled coil</keyword>
<evidence type="ECO:0000256" key="6">
    <source>
        <dbReference type="SAM" id="Coils"/>
    </source>
</evidence>
<evidence type="ECO:0000313" key="8">
    <source>
        <dbReference type="EMBL" id="KAI3405932.2"/>
    </source>
</evidence>
<feature type="coiled-coil region" evidence="6">
    <location>
        <begin position="79"/>
        <end position="142"/>
    </location>
</feature>
<feature type="domain" description="Mnd1 HTH" evidence="7">
    <location>
        <begin position="16"/>
        <end position="75"/>
    </location>
</feature>
<reference evidence="8" key="1">
    <citation type="journal article" date="2022" name="DNA Res.">
        <title>Genome analysis of five recently described species of the CUG-Ser clade uncovers Candida theae as a new hybrid lineage with pathogenic potential in the Candida parapsilosis species complex.</title>
        <authorList>
            <person name="Mixao V."/>
            <person name="Del Olmo V."/>
            <person name="Hegedusova E."/>
            <person name="Saus E."/>
            <person name="Pryszcz L."/>
            <person name="Cillingova A."/>
            <person name="Nosek J."/>
            <person name="Gabaldon T."/>
        </authorList>
    </citation>
    <scope>NUCLEOTIDE SEQUENCE</scope>
    <source>
        <strain evidence="8">CBS 10844</strain>
    </source>
</reference>
<dbReference type="Pfam" id="PF03962">
    <property type="entry name" value="Mnd1"/>
    <property type="match status" value="1"/>
</dbReference>
<dbReference type="GO" id="GO:0005634">
    <property type="term" value="C:nucleus"/>
    <property type="evidence" value="ECO:0007669"/>
    <property type="project" value="UniProtKB-SubCell"/>
</dbReference>
<proteinExistence type="inferred from homology"/>
<dbReference type="PIRSF" id="PIRSF026991">
    <property type="entry name" value="Mnd1"/>
    <property type="match status" value="1"/>
</dbReference>
<evidence type="ECO:0000313" key="9">
    <source>
        <dbReference type="Proteomes" id="UP001202479"/>
    </source>
</evidence>
<accession>A0AAI9WZ25</accession>
<dbReference type="Proteomes" id="UP001202479">
    <property type="component" value="Unassembled WGS sequence"/>
</dbReference>
<comment type="caution">
    <text evidence="8">The sequence shown here is derived from an EMBL/GenBank/DDBJ whole genome shotgun (WGS) entry which is preliminary data.</text>
</comment>